<name>A0AB33A139_ALTME</name>
<dbReference type="RefSeq" id="WP_014977146.1">
    <property type="nucleotide sequence ID" value="NC_018678.1"/>
</dbReference>
<accession>A0AB33A139</accession>
<dbReference type="AlphaFoldDB" id="A0AB33A139"/>
<dbReference type="Proteomes" id="UP000006296">
    <property type="component" value="Chromosome"/>
</dbReference>
<feature type="chain" id="PRO_5044255662" evidence="1">
    <location>
        <begin position="40"/>
        <end position="347"/>
    </location>
</feature>
<dbReference type="EMBL" id="CP003844">
    <property type="protein sequence ID" value="AFT75461.1"/>
    <property type="molecule type" value="Genomic_DNA"/>
</dbReference>
<reference evidence="3" key="1">
    <citation type="journal article" date="2012" name="Sci. Rep.">
        <title>Genomes of surface isolates of Alteromonas macleodii: the life of a widespread marine opportunistic copiotroph.</title>
        <authorList>
            <person name="Lopez-Perez M."/>
            <person name="Gonzaga A."/>
            <person name="Martin-Cuadrado A.B."/>
            <person name="Onyshchenko O."/>
            <person name="Ghavidel A."/>
            <person name="Ghai R."/>
            <person name="Rodriguez-Valera F."/>
        </authorList>
    </citation>
    <scope>NUCLEOTIDE SEQUENCE [LARGE SCALE GENOMIC DNA]</scope>
    <source>
        <strain evidence="3">English Channel 673</strain>
    </source>
</reference>
<evidence type="ECO:0000256" key="1">
    <source>
        <dbReference type="SAM" id="SignalP"/>
    </source>
</evidence>
<organism evidence="2 3">
    <name type="scientific">Alteromonas macleodii (strain English Channel 673)</name>
    <dbReference type="NCBI Taxonomy" id="1004788"/>
    <lineage>
        <taxon>Bacteria</taxon>
        <taxon>Pseudomonadati</taxon>
        <taxon>Pseudomonadota</taxon>
        <taxon>Gammaproteobacteria</taxon>
        <taxon>Alteromonadales</taxon>
        <taxon>Alteromonadaceae</taxon>
        <taxon>Alteromonas/Salinimonas group</taxon>
        <taxon>Alteromonas</taxon>
    </lineage>
</organism>
<feature type="signal peptide" evidence="1">
    <location>
        <begin position="1"/>
        <end position="39"/>
    </location>
</feature>
<proteinExistence type="predicted"/>
<evidence type="ECO:0000313" key="2">
    <source>
        <dbReference type="EMBL" id="AFT75461.1"/>
    </source>
</evidence>
<protein>
    <submittedName>
        <fullName evidence="2">Uncharacterized protein</fullName>
    </submittedName>
</protein>
<dbReference type="KEGG" id="amg:AMEC673_13875"/>
<sequence>MSMRLFRTTQYQQRPITYKNTFTACRFFALVLLSFNALASSDTTENQSLFTTTSTSFEEVKSRVFSDPYSALPQYEVSRKHFDADGENLLLSHAKRTLSSNANFIELGTKHKLLQANGICFAGTWKINHISPYSGLFQARTSVPVIVRASVSLSGTKQRDKRAFGMAIKLFPNTQSTVTENIFLMHSLGGTKTQHVANLPMTNEPALGELPPFSQLLTAYRLESDLEEADQAFSGKNANARFRPVSHLAEVLLPNDEIANNMRQGPYWLKASLKPDTPLVNKDDFRDELSLQHYPNKTLSWVLSAANFNDAGIDKAQWQEIGEMTLTESVASLTCDTKLHFNHPAIK</sequence>
<keyword evidence="1" id="KW-0732">Signal</keyword>
<gene>
    <name evidence="2" type="ordered locus">AMEC673_13875</name>
</gene>
<evidence type="ECO:0000313" key="3">
    <source>
        <dbReference type="Proteomes" id="UP000006296"/>
    </source>
</evidence>